<accession>A0A9P8LVS0</accession>
<dbReference type="KEGG" id="ssao:94296510"/>
<keyword evidence="2" id="KW-1185">Reference proteome</keyword>
<reference evidence="1 2" key="1">
    <citation type="journal article" date="2014" name="PLoS Genet.">
        <title>The Genome of Spironucleus salmonicida Highlights a Fish Pathogen Adapted to Fluctuating Environments.</title>
        <authorList>
            <person name="Xu F."/>
            <person name="Jerlstrom-Hultqvist J."/>
            <person name="Einarsson E."/>
            <person name="Astvaldsson A."/>
            <person name="Svard S.G."/>
            <person name="Andersson J.O."/>
        </authorList>
    </citation>
    <scope>NUCLEOTIDE SEQUENCE [LARGE SCALE GENOMIC DNA]</scope>
    <source>
        <strain evidence="1 2">ATCC 50377</strain>
    </source>
</reference>
<dbReference type="GeneID" id="94296510"/>
<name>A0A9P8LVS0_9EUKA</name>
<dbReference type="RefSeq" id="XP_067765645.1">
    <property type="nucleotide sequence ID" value="XM_067906377.1"/>
</dbReference>
<evidence type="ECO:0000313" key="1">
    <source>
        <dbReference type="EMBL" id="KAH0574872.1"/>
    </source>
</evidence>
<sequence>MTKAKTFRDIRDRYNNIPVEYIEIVYSQIIVETKCLKWSIIQQKIIIQAVKLFQKQLSDILSSFEERIIQELEVLFDLPWKAIDQLVQLISFDYQTNLAISELKQQYGILYFSDFTKGIMYQMCRQLLQQNE</sequence>
<organism evidence="1 2">
    <name type="scientific">Spironucleus salmonicida</name>
    <dbReference type="NCBI Taxonomy" id="348837"/>
    <lineage>
        <taxon>Eukaryota</taxon>
        <taxon>Metamonada</taxon>
        <taxon>Diplomonadida</taxon>
        <taxon>Hexamitidae</taxon>
        <taxon>Hexamitinae</taxon>
        <taxon>Spironucleus</taxon>
    </lineage>
</organism>
<evidence type="ECO:0000313" key="2">
    <source>
        <dbReference type="Proteomes" id="UP000018208"/>
    </source>
</evidence>
<protein>
    <submittedName>
        <fullName evidence="1">Uncharacterized protein</fullName>
    </submittedName>
</protein>
<proteinExistence type="predicted"/>
<comment type="caution">
    <text evidence="1">The sequence shown here is derived from an EMBL/GenBank/DDBJ whole genome shotgun (WGS) entry which is preliminary data.</text>
</comment>
<dbReference type="Proteomes" id="UP000018208">
    <property type="component" value="Unassembled WGS sequence"/>
</dbReference>
<dbReference type="AlphaFoldDB" id="A0A9P8LVS0"/>
<dbReference type="EMBL" id="AUWU02000003">
    <property type="protein sequence ID" value="KAH0574872.1"/>
    <property type="molecule type" value="Genomic_DNA"/>
</dbReference>
<gene>
    <name evidence="1" type="ORF">SS50377_22487</name>
</gene>